<dbReference type="InterPro" id="IPR005467">
    <property type="entry name" value="His_kinase_dom"/>
</dbReference>
<dbReference type="EMBL" id="CP013926">
    <property type="protein sequence ID" value="AMJ74158.1"/>
    <property type="molecule type" value="Genomic_DNA"/>
</dbReference>
<dbReference type="Pfam" id="PF02518">
    <property type="entry name" value="HATPase_c"/>
    <property type="match status" value="1"/>
</dbReference>
<dbReference type="Gene3D" id="3.30.565.10">
    <property type="entry name" value="Histidine kinase-like ATPase, C-terminal domain"/>
    <property type="match status" value="1"/>
</dbReference>
<evidence type="ECO:0000313" key="12">
    <source>
        <dbReference type="EMBL" id="AMJ74158.1"/>
    </source>
</evidence>
<keyword evidence="13" id="KW-0067">ATP-binding</keyword>
<accession>A0AAW7Z393</accession>
<name>A0AAW7Z393_9ALTE</name>
<evidence type="ECO:0000256" key="3">
    <source>
        <dbReference type="ARBA" id="ARBA00012438"/>
    </source>
</evidence>
<dbReference type="Proteomes" id="UP000056750">
    <property type="component" value="Chromosome"/>
</dbReference>
<dbReference type="InterPro" id="IPR003594">
    <property type="entry name" value="HATPase_dom"/>
</dbReference>
<dbReference type="PANTHER" id="PTHR45436">
    <property type="entry name" value="SENSOR HISTIDINE KINASE YKOH"/>
    <property type="match status" value="1"/>
</dbReference>
<dbReference type="GO" id="GO:0004673">
    <property type="term" value="F:protein histidine kinase activity"/>
    <property type="evidence" value="ECO:0007669"/>
    <property type="project" value="UniProtKB-EC"/>
</dbReference>
<sequence>MKQLSLRIRSILLAMGVLALFAPLTVVILDDAYTTSLTQAKMSELRLMNLGLLSAFELDGDIPFMPEILYEEQLNLPGSGYLGVIVFRGHVVWQSASALDYTLPAPNLNVNVGNELFVESYTANFDGNTDYFAYAFTAEFASESNFEPVRFYIFNNKHLFDGERETFISVVWRWLLILSGGLLVLIIVGISLVLMPVRKLISEISLTSTGQKQQLDAHYPVEFNPLKQSINELIESESQQRARYKNSLDDLAHSLKTPLAVALGVKKLPEQAVESLNQIDQIIQRQLKRASAGKTGWQAAIPLLPIIQKVANAMDKVYQHKQLSITIEATNKVAIKADETDIMEMVGNLLDNACKAANSTVLVTLINEGNWAVLTIDDDGPGIPSDKKQALLERGTRLDTYADGQGIGMALVSDLIAIYQGKLLIERAPIGGARFIVKFPV</sequence>
<dbReference type="Proteomes" id="UP001170717">
    <property type="component" value="Unassembled WGS sequence"/>
</dbReference>
<keyword evidence="13" id="KW-0547">Nucleotide-binding</keyword>
<evidence type="ECO:0000256" key="5">
    <source>
        <dbReference type="ARBA" id="ARBA00022679"/>
    </source>
</evidence>
<gene>
    <name evidence="12" type="ORF">AVL57_09345</name>
    <name evidence="13" type="ORF">Q4527_17965</name>
</gene>
<dbReference type="AlphaFoldDB" id="A0AAW7Z393"/>
<evidence type="ECO:0000256" key="10">
    <source>
        <dbReference type="SAM" id="Phobius"/>
    </source>
</evidence>
<reference evidence="12 14" key="1">
    <citation type="submission" date="2015-12" db="EMBL/GenBank/DDBJ databases">
        <title>Intraspecies pangenome expansion in the marine bacterium Alteromonas.</title>
        <authorList>
            <person name="Lopez-Perez M."/>
            <person name="Rodriguez-Valera F."/>
        </authorList>
    </citation>
    <scope>NUCLEOTIDE SEQUENCE [LARGE SCALE GENOMIC DNA]</scope>
    <source>
        <strain evidence="12 14">LMG 21861</strain>
    </source>
</reference>
<feature type="transmembrane region" description="Helical" evidence="10">
    <location>
        <begin position="171"/>
        <end position="195"/>
    </location>
</feature>
<keyword evidence="4" id="KW-0597">Phosphoprotein</keyword>
<dbReference type="KEGG" id="asq:AVL57_09345"/>
<evidence type="ECO:0000256" key="8">
    <source>
        <dbReference type="ARBA" id="ARBA00022989"/>
    </source>
</evidence>
<dbReference type="InterPro" id="IPR050428">
    <property type="entry name" value="TCS_sensor_his_kinase"/>
</dbReference>
<evidence type="ECO:0000256" key="4">
    <source>
        <dbReference type="ARBA" id="ARBA00022553"/>
    </source>
</evidence>
<evidence type="ECO:0000313" key="14">
    <source>
        <dbReference type="Proteomes" id="UP000056750"/>
    </source>
</evidence>
<comment type="catalytic activity">
    <reaction evidence="1">
        <text>ATP + protein L-histidine = ADP + protein N-phospho-L-histidine.</text>
        <dbReference type="EC" id="2.7.13.3"/>
    </reaction>
</comment>
<dbReference type="PRINTS" id="PR00344">
    <property type="entry name" value="BCTRLSENSOR"/>
</dbReference>
<dbReference type="InterPro" id="IPR036890">
    <property type="entry name" value="HATPase_C_sf"/>
</dbReference>
<evidence type="ECO:0000259" key="11">
    <source>
        <dbReference type="PROSITE" id="PS50109"/>
    </source>
</evidence>
<evidence type="ECO:0000256" key="9">
    <source>
        <dbReference type="ARBA" id="ARBA00023136"/>
    </source>
</evidence>
<evidence type="ECO:0000313" key="13">
    <source>
        <dbReference type="EMBL" id="MDO6579295.1"/>
    </source>
</evidence>
<comment type="subcellular location">
    <subcellularLocation>
        <location evidence="2">Membrane</location>
    </subcellularLocation>
</comment>
<evidence type="ECO:0000256" key="2">
    <source>
        <dbReference type="ARBA" id="ARBA00004370"/>
    </source>
</evidence>
<dbReference type="RefSeq" id="WP_057792811.1">
    <property type="nucleotide sequence ID" value="NZ_CAXIBE010000067.1"/>
</dbReference>
<dbReference type="SUPFAM" id="SSF55874">
    <property type="entry name" value="ATPase domain of HSP90 chaperone/DNA topoisomerase II/histidine kinase"/>
    <property type="match status" value="1"/>
</dbReference>
<dbReference type="PROSITE" id="PS50109">
    <property type="entry name" value="HIS_KIN"/>
    <property type="match status" value="1"/>
</dbReference>
<dbReference type="GO" id="GO:0000160">
    <property type="term" value="P:phosphorelay signal transduction system"/>
    <property type="evidence" value="ECO:0007669"/>
    <property type="project" value="TreeGrafter"/>
</dbReference>
<keyword evidence="5" id="KW-0808">Transferase</keyword>
<dbReference type="EMBL" id="JAUOQI010000017">
    <property type="protein sequence ID" value="MDO6579295.1"/>
    <property type="molecule type" value="Genomic_DNA"/>
</dbReference>
<keyword evidence="14" id="KW-1185">Reference proteome</keyword>
<protein>
    <recommendedName>
        <fullName evidence="3">histidine kinase</fullName>
        <ecNumber evidence="3">2.7.13.3</ecNumber>
    </recommendedName>
</protein>
<keyword evidence="6 10" id="KW-0812">Transmembrane</keyword>
<keyword evidence="7 12" id="KW-0418">Kinase</keyword>
<dbReference type="GO" id="GO:0005524">
    <property type="term" value="F:ATP binding"/>
    <property type="evidence" value="ECO:0007669"/>
    <property type="project" value="UniProtKB-KW"/>
</dbReference>
<keyword evidence="8 10" id="KW-1133">Transmembrane helix</keyword>
<dbReference type="EC" id="2.7.13.3" evidence="3"/>
<reference evidence="13" key="2">
    <citation type="submission" date="2023-07" db="EMBL/GenBank/DDBJ databases">
        <title>Genome content predicts the carbon catabolic preferences of heterotrophic bacteria.</title>
        <authorList>
            <person name="Gralka M."/>
        </authorList>
    </citation>
    <scope>NUCLEOTIDE SEQUENCE</scope>
    <source>
        <strain evidence="13">F2M12</strain>
    </source>
</reference>
<evidence type="ECO:0000256" key="1">
    <source>
        <dbReference type="ARBA" id="ARBA00000085"/>
    </source>
</evidence>
<keyword evidence="9 10" id="KW-0472">Membrane</keyword>
<evidence type="ECO:0000313" key="15">
    <source>
        <dbReference type="Proteomes" id="UP001170717"/>
    </source>
</evidence>
<evidence type="ECO:0000256" key="6">
    <source>
        <dbReference type="ARBA" id="ARBA00022692"/>
    </source>
</evidence>
<dbReference type="PANTHER" id="PTHR45436:SF4">
    <property type="entry name" value="SENSOR PROTEIN PHOQ"/>
    <property type="match status" value="1"/>
</dbReference>
<organism evidence="13 15">
    <name type="scientific">Alteromonas stellipolaris</name>
    <dbReference type="NCBI Taxonomy" id="233316"/>
    <lineage>
        <taxon>Bacteria</taxon>
        <taxon>Pseudomonadati</taxon>
        <taxon>Pseudomonadota</taxon>
        <taxon>Gammaproteobacteria</taxon>
        <taxon>Alteromonadales</taxon>
        <taxon>Alteromonadaceae</taxon>
        <taxon>Alteromonas/Salinimonas group</taxon>
        <taxon>Alteromonas</taxon>
    </lineage>
</organism>
<dbReference type="GO" id="GO:0005886">
    <property type="term" value="C:plasma membrane"/>
    <property type="evidence" value="ECO:0007669"/>
    <property type="project" value="TreeGrafter"/>
</dbReference>
<dbReference type="SMART" id="SM00387">
    <property type="entry name" value="HATPase_c"/>
    <property type="match status" value="1"/>
</dbReference>
<proteinExistence type="predicted"/>
<dbReference type="InterPro" id="IPR004358">
    <property type="entry name" value="Sig_transdc_His_kin-like_C"/>
</dbReference>
<feature type="domain" description="Histidine kinase" evidence="11">
    <location>
        <begin position="250"/>
        <end position="441"/>
    </location>
</feature>
<evidence type="ECO:0000256" key="7">
    <source>
        <dbReference type="ARBA" id="ARBA00022777"/>
    </source>
</evidence>